<evidence type="ECO:0000256" key="7">
    <source>
        <dbReference type="ARBA" id="ARBA00023295"/>
    </source>
</evidence>
<evidence type="ECO:0000256" key="6">
    <source>
        <dbReference type="ARBA" id="ARBA00023277"/>
    </source>
</evidence>
<gene>
    <name evidence="11" type="ORF">JIG36_28260</name>
</gene>
<evidence type="ECO:0000313" key="11">
    <source>
        <dbReference type="EMBL" id="MBM2619454.1"/>
    </source>
</evidence>
<feature type="domain" description="Alpha-L-arabinofuranosidase 1 catalytic" evidence="10">
    <location>
        <begin position="89"/>
        <end position="217"/>
    </location>
</feature>
<evidence type="ECO:0000259" key="9">
    <source>
        <dbReference type="Pfam" id="PF06964"/>
    </source>
</evidence>
<dbReference type="InterPro" id="IPR055235">
    <property type="entry name" value="ASD1_cat"/>
</dbReference>
<dbReference type="InterPro" id="IPR017853">
    <property type="entry name" value="GH"/>
</dbReference>
<keyword evidence="6" id="KW-0119">Carbohydrate metabolism</keyword>
<keyword evidence="8" id="KW-0732">Signal</keyword>
<feature type="chain" id="PRO_5046424598" description="non-reducing end alpha-L-arabinofuranosidase" evidence="8">
    <location>
        <begin position="25"/>
        <end position="654"/>
    </location>
</feature>
<keyword evidence="5" id="KW-0378">Hydrolase</keyword>
<keyword evidence="12" id="KW-1185">Reference proteome</keyword>
<comment type="similarity">
    <text evidence="2">Belongs to the glycosyl hydrolase 51 family.</text>
</comment>
<dbReference type="PANTHER" id="PTHR43576">
    <property type="entry name" value="ALPHA-L-ARABINOFURANOSIDASE C-RELATED"/>
    <property type="match status" value="1"/>
</dbReference>
<comment type="catalytic activity">
    <reaction evidence="1">
        <text>Hydrolysis of terminal non-reducing alpha-L-arabinofuranoside residues in alpha-L-arabinosides.</text>
        <dbReference type="EC" id="3.2.1.55"/>
    </reaction>
</comment>
<reference evidence="11 12" key="1">
    <citation type="submission" date="2021-01" db="EMBL/GenBank/DDBJ databases">
        <title>Actinoplanes sp. nov. LDG1-06 isolated from lichen.</title>
        <authorList>
            <person name="Saeng-In P."/>
            <person name="Phongsopitanun W."/>
            <person name="Kanchanasin P."/>
            <person name="Yuki M."/>
            <person name="Kudo T."/>
            <person name="Ohkuma M."/>
            <person name="Tanasupawat S."/>
        </authorList>
    </citation>
    <scope>NUCLEOTIDE SEQUENCE [LARGE SCALE GENOMIC DNA]</scope>
    <source>
        <strain evidence="11 12">LDG1-06</strain>
    </source>
</reference>
<evidence type="ECO:0000256" key="8">
    <source>
        <dbReference type="SAM" id="SignalP"/>
    </source>
</evidence>
<feature type="signal peptide" evidence="8">
    <location>
        <begin position="1"/>
        <end position="24"/>
    </location>
</feature>
<feature type="domain" description="Alpha-L-arabinofuranosidase C-terminal" evidence="9">
    <location>
        <begin position="524"/>
        <end position="640"/>
    </location>
</feature>
<evidence type="ECO:0000256" key="1">
    <source>
        <dbReference type="ARBA" id="ARBA00001462"/>
    </source>
</evidence>
<evidence type="ECO:0000256" key="5">
    <source>
        <dbReference type="ARBA" id="ARBA00022801"/>
    </source>
</evidence>
<dbReference type="Pfam" id="PF22848">
    <property type="entry name" value="ASD1_dom"/>
    <property type="match status" value="1"/>
</dbReference>
<dbReference type="SUPFAM" id="SSF51445">
    <property type="entry name" value="(Trans)glycosidases"/>
    <property type="match status" value="2"/>
</dbReference>
<evidence type="ECO:0000256" key="2">
    <source>
        <dbReference type="ARBA" id="ARBA00007186"/>
    </source>
</evidence>
<dbReference type="Proteomes" id="UP000632138">
    <property type="component" value="Unassembled WGS sequence"/>
</dbReference>
<dbReference type="RefSeq" id="WP_203379442.1">
    <property type="nucleotide sequence ID" value="NZ_JAENHP010000010.1"/>
</dbReference>
<proteinExistence type="inferred from homology"/>
<comment type="subunit">
    <text evidence="3">Homohexamer; trimer of dimers.</text>
</comment>
<evidence type="ECO:0000313" key="12">
    <source>
        <dbReference type="Proteomes" id="UP000632138"/>
    </source>
</evidence>
<dbReference type="Gene3D" id="2.60.40.1180">
    <property type="entry name" value="Golgi alpha-mannosidase II"/>
    <property type="match status" value="1"/>
</dbReference>
<dbReference type="InterPro" id="IPR013780">
    <property type="entry name" value="Glyco_hydro_b"/>
</dbReference>
<protein>
    <recommendedName>
        <fullName evidence="4">non-reducing end alpha-L-arabinofuranosidase</fullName>
        <ecNumber evidence="4">3.2.1.55</ecNumber>
    </recommendedName>
</protein>
<evidence type="ECO:0000256" key="3">
    <source>
        <dbReference type="ARBA" id="ARBA00011165"/>
    </source>
</evidence>
<dbReference type="EC" id="3.2.1.55" evidence="4"/>
<keyword evidence="7" id="KW-0326">Glycosidase</keyword>
<dbReference type="EMBL" id="JAENHP010000010">
    <property type="protein sequence ID" value="MBM2619454.1"/>
    <property type="molecule type" value="Genomic_DNA"/>
</dbReference>
<dbReference type="SUPFAM" id="SSF51011">
    <property type="entry name" value="Glycosyl hydrolase domain"/>
    <property type="match status" value="1"/>
</dbReference>
<dbReference type="Gene3D" id="3.20.20.80">
    <property type="entry name" value="Glycosidases"/>
    <property type="match status" value="2"/>
</dbReference>
<dbReference type="Pfam" id="PF06964">
    <property type="entry name" value="Alpha-L-AF_C"/>
    <property type="match status" value="1"/>
</dbReference>
<name>A0ABS2AHX8_9ACTN</name>
<comment type="caution">
    <text evidence="11">The sequence shown here is derived from an EMBL/GenBank/DDBJ whole genome shotgun (WGS) entry which is preliminary data.</text>
</comment>
<organism evidence="11 12">
    <name type="scientific">Paractinoplanes ovalisporus</name>
    <dbReference type="NCBI Taxonomy" id="2810368"/>
    <lineage>
        <taxon>Bacteria</taxon>
        <taxon>Bacillati</taxon>
        <taxon>Actinomycetota</taxon>
        <taxon>Actinomycetes</taxon>
        <taxon>Micromonosporales</taxon>
        <taxon>Micromonosporaceae</taxon>
        <taxon>Paractinoplanes</taxon>
    </lineage>
</organism>
<accession>A0ABS2AHX8</accession>
<dbReference type="InterPro" id="IPR010720">
    <property type="entry name" value="Alpha-L-AF_C"/>
</dbReference>
<evidence type="ECO:0000259" key="10">
    <source>
        <dbReference type="Pfam" id="PF22848"/>
    </source>
</evidence>
<sequence length="654" mass="69227">MRVLTGTAVVAALLATSVPQPAAAAATVQIAVSPNRYVTNDGVPVGDIPAAMIGSNQRWPDDGKGVWNSAAGRPADNIVSLSKNAGLDMLRYPGGTVANLFDFTKAIGRAAQRGCQTSGGFANGQFSPTDSRFGPDENEKMADAIGGRTQIMVPTINRTAADAANYVEYMNSPADGAATNPNGGTDWAEVRAANGHPAPYGIHYWEYGNEPYHNDQIYWRSTDPAVRVQQFIEGGWQRQTAANAPYANNDGLFSGCDLANRKTANGQPNQSYRARFAPIALPGDAIGKPGVGEPILEPVLKVNGVVWKRVNVLTNQAANAQVYRITRADGGVHFGDGTHGAKPPAGATLSFEYVSGIHQGFLAYRDAMKKVDPSIEVCSGWGQPRFIDAMGTRPYDCLGIHSYSSPPADGTPTRYNNLQYATVNRDAELRDFRTRLAAKFPAAAARPELVVTEYGTLIFPEPAYEARLAHVLYLGGQFAGQIENNVRLSINSNTADLPLDNGGFDPANMFGSGPQFLTTGRAALFSLYKSMVGSHAVSTTVTGNPSLTSPNGNYGALRVVSVCAGNQNRLMVLNRDPANPISATVTLTGRQATGSATVSTLNAASVESYNAPEHPTDISIQRSQAPTSNGTLTHTFPAHSATLVELTGTTTCGS</sequence>
<dbReference type="PANTHER" id="PTHR43576:SF3">
    <property type="entry name" value="ALPHA-L-ARABINOFURANOSIDASE C"/>
    <property type="match status" value="1"/>
</dbReference>
<evidence type="ECO:0000256" key="4">
    <source>
        <dbReference type="ARBA" id="ARBA00012670"/>
    </source>
</evidence>